<keyword evidence="4" id="KW-1185">Reference proteome</keyword>
<organism evidence="3 4">
    <name type="scientific">Micavibrio aeruginosavorus (strain ARL-13)</name>
    <dbReference type="NCBI Taxonomy" id="856793"/>
    <lineage>
        <taxon>Bacteria</taxon>
        <taxon>Pseudomonadati</taxon>
        <taxon>Bdellovibrionota</taxon>
        <taxon>Bdellovibrionia</taxon>
        <taxon>Bdellovibrionales</taxon>
        <taxon>Pseudobdellovibrionaceae</taxon>
        <taxon>Micavibrio</taxon>
    </lineage>
</organism>
<feature type="region of interest" description="Disordered" evidence="1">
    <location>
        <begin position="1"/>
        <end position="23"/>
    </location>
</feature>
<evidence type="ECO:0000256" key="2">
    <source>
        <dbReference type="SAM" id="Phobius"/>
    </source>
</evidence>
<feature type="region of interest" description="Disordered" evidence="1">
    <location>
        <begin position="56"/>
        <end position="82"/>
    </location>
</feature>
<evidence type="ECO:0000313" key="3">
    <source>
        <dbReference type="EMBL" id="AEP10110.1"/>
    </source>
</evidence>
<dbReference type="HOGENOM" id="CLU_2569932_0_0_5"/>
<evidence type="ECO:0000313" key="4">
    <source>
        <dbReference type="Proteomes" id="UP000009286"/>
    </source>
</evidence>
<dbReference type="EMBL" id="CP002382">
    <property type="protein sequence ID" value="AEP10110.1"/>
    <property type="molecule type" value="Genomic_DNA"/>
</dbReference>
<keyword evidence="2" id="KW-0472">Membrane</keyword>
<dbReference type="KEGG" id="mai:MICA_1799"/>
<proteinExistence type="predicted"/>
<dbReference type="STRING" id="856793.MICA_1799"/>
<keyword evidence="2" id="KW-0812">Transmembrane</keyword>
<keyword evidence="2" id="KW-1133">Transmembrane helix</keyword>
<dbReference type="AlphaFoldDB" id="G2KSW5"/>
<reference evidence="3 4" key="1">
    <citation type="journal article" date="2011" name="BMC Genomics">
        <title>Genomic insights into an obligate epibiotic bacterial predator: Micavibrio aeruginosavorus ARL-13.</title>
        <authorList>
            <person name="Wang Z."/>
            <person name="Kadouri D."/>
            <person name="Wu M."/>
        </authorList>
    </citation>
    <scope>NUCLEOTIDE SEQUENCE [LARGE SCALE GENOMIC DNA]</scope>
    <source>
        <strain evidence="3 4">ARL-13</strain>
    </source>
</reference>
<feature type="transmembrane region" description="Helical" evidence="2">
    <location>
        <begin position="27"/>
        <end position="44"/>
    </location>
</feature>
<sequence>MAHTAHHDDHAHEKNSHHHAPADPKKVLPGVIFVLALFWGLTYAGHYMFIQSAKGGHDAPVAHGAPAETHGVEPAKDDAGHH</sequence>
<name>G2KSW5_MICAA</name>
<accession>G2KSW5</accession>
<evidence type="ECO:0000256" key="1">
    <source>
        <dbReference type="SAM" id="MobiDB-lite"/>
    </source>
</evidence>
<protein>
    <submittedName>
        <fullName evidence="3">Uncharacterized protein</fullName>
    </submittedName>
</protein>
<dbReference type="Proteomes" id="UP000009286">
    <property type="component" value="Chromosome"/>
</dbReference>
<gene>
    <name evidence="3" type="ordered locus">MICA_1799</name>
</gene>
<dbReference type="OrthoDB" id="9961359at2"/>
<dbReference type="RefSeq" id="WP_014103333.1">
    <property type="nucleotide sequence ID" value="NC_016026.1"/>
</dbReference>
<feature type="compositionally biased region" description="Basic and acidic residues" evidence="1">
    <location>
        <begin position="70"/>
        <end position="82"/>
    </location>
</feature>